<dbReference type="EMBL" id="MH790556">
    <property type="protein sequence ID" value="QBH76171.1"/>
    <property type="molecule type" value="Genomic_DNA"/>
</dbReference>
<organismHost>
    <name type="scientific">Homo sapiens</name>
    <name type="common">Human</name>
    <dbReference type="NCBI Taxonomy" id="9606"/>
</organismHost>
<evidence type="ECO:0000256" key="1">
    <source>
        <dbReference type="SAM" id="MobiDB-lite"/>
    </source>
</evidence>
<dbReference type="EMBL" id="MH790583">
    <property type="protein sequence ID" value="QBH78421.1"/>
    <property type="molecule type" value="Genomic_DNA"/>
</dbReference>
<sequence>MPRSPTTRSESKRLVRSGAKACRIPFSSAPCSTIWQGGQSSVRSRGDGIASSERGAAAAPPGR</sequence>
<organism evidence="2">
    <name type="scientific">Human herpesvirus 2</name>
    <name type="common">HHV-2</name>
    <name type="synonym">Human herpes simplex virus 2</name>
    <dbReference type="NCBI Taxonomy" id="10310"/>
    <lineage>
        <taxon>Viruses</taxon>
        <taxon>Duplodnaviria</taxon>
        <taxon>Heunggongvirae</taxon>
        <taxon>Peploviricota</taxon>
        <taxon>Herviviricetes</taxon>
        <taxon>Herpesvirales</taxon>
        <taxon>Orthoherpesviridae</taxon>
        <taxon>Alphaherpesvirinae</taxon>
        <taxon>Simplexvirus</taxon>
        <taxon>Simplexvirus humanalpha2</taxon>
    </lineage>
</organism>
<feature type="region of interest" description="Disordered" evidence="1">
    <location>
        <begin position="35"/>
        <end position="63"/>
    </location>
</feature>
<evidence type="ECO:0000313" key="3">
    <source>
        <dbReference type="EMBL" id="QBH78421.1"/>
    </source>
</evidence>
<protein>
    <submittedName>
        <fullName evidence="2">Uncharacterized protein</fullName>
    </submittedName>
</protein>
<dbReference type="EMBL" id="MH790661">
    <property type="protein sequence ID" value="QBH85352.1"/>
    <property type="molecule type" value="Genomic_DNA"/>
</dbReference>
<evidence type="ECO:0000313" key="6">
    <source>
        <dbReference type="EMBL" id="QBH85193.1"/>
    </source>
</evidence>
<name>A0A481T6I0_HHV2</name>
<dbReference type="EMBL" id="MH790603">
    <property type="protein sequence ID" value="QBH80155.1"/>
    <property type="molecule type" value="Genomic_DNA"/>
</dbReference>
<evidence type="ECO:0000313" key="2">
    <source>
        <dbReference type="EMBL" id="QBH76171.1"/>
    </source>
</evidence>
<proteinExistence type="predicted"/>
<dbReference type="EMBL" id="MH790634">
    <property type="protein sequence ID" value="QBH82841.1"/>
    <property type="molecule type" value="Genomic_DNA"/>
</dbReference>
<reference evidence="2" key="1">
    <citation type="submission" date="2018-08" db="EMBL/GenBank/DDBJ databases">
        <title>HSV2 whole genome sequences from clinical isolates.</title>
        <authorList>
            <person name="Roychoudhury P."/>
            <person name="Greninger A.L."/>
            <person name="Jerome K.R."/>
            <person name="Johnston C."/>
            <person name="Wald A."/>
            <person name="Xie H."/>
        </authorList>
    </citation>
    <scope>NUCLEOTIDE SEQUENCE</scope>
    <source>
        <strain evidence="7">2000-3429</strain>
        <strain evidence="5">2000-9815</strain>
        <strain evidence="3">2003-24998</strain>
        <strain evidence="4">2006-13869CAM</strain>
        <strain evidence="6">2008-483</strain>
        <strain evidence="2">2012-15948</strain>
    </source>
</reference>
<dbReference type="EMBL" id="MH790660">
    <property type="protein sequence ID" value="QBH85193.1"/>
    <property type="molecule type" value="Genomic_DNA"/>
</dbReference>
<evidence type="ECO:0000313" key="5">
    <source>
        <dbReference type="EMBL" id="QBH82841.1"/>
    </source>
</evidence>
<evidence type="ECO:0000313" key="4">
    <source>
        <dbReference type="EMBL" id="QBH80155.1"/>
    </source>
</evidence>
<evidence type="ECO:0000313" key="7">
    <source>
        <dbReference type="EMBL" id="QBH85352.1"/>
    </source>
</evidence>
<accession>A0A481T6I0</accession>